<evidence type="ECO:0000313" key="2">
    <source>
        <dbReference type="EMBL" id="OGG04051.1"/>
    </source>
</evidence>
<feature type="compositionally biased region" description="Basic and acidic residues" evidence="1">
    <location>
        <begin position="139"/>
        <end position="153"/>
    </location>
</feature>
<dbReference type="EMBL" id="MFIX01000124">
    <property type="protein sequence ID" value="OGG04051.1"/>
    <property type="molecule type" value="Genomic_DNA"/>
</dbReference>
<sequence length="330" mass="38497">MRFIKGDPNRLHGRAVIFMELKEAATLPDGSGELSLLTVFCAATELDLLELIVQVMHLPREHSRLISRFYKRYFQEIEKIKRSFPKRITRIIDEIIEAEQEEISAPTLESFRYMFRHGVPNPEKDPLEVAEEELENEAESEKNHSGERGRLPEPDFYSTLIPLPGLEIITLYSQLEAGLEFDIIDLERTEHVEIGHLVLDAHARLYVADYMNQKEREMELPGHQSYKSPYKNYKQLSREQFKSLLTELSSELMFLIETGSGTDRVFADLKQLTSGSFLLREVVSMYNISTTQDPNKIKLMELFFRKIFSLLDEDYLLTRQIEEEIHKYSV</sequence>
<accession>A0A1F5YV02</accession>
<name>A0A1F5YV02_9BACT</name>
<comment type="caution">
    <text evidence="2">The sequence shown here is derived from an EMBL/GenBank/DDBJ whole genome shotgun (WGS) entry which is preliminary data.</text>
</comment>
<dbReference type="AlphaFoldDB" id="A0A1F5YV02"/>
<dbReference type="Proteomes" id="UP000179129">
    <property type="component" value="Unassembled WGS sequence"/>
</dbReference>
<evidence type="ECO:0000313" key="3">
    <source>
        <dbReference type="Proteomes" id="UP000179129"/>
    </source>
</evidence>
<evidence type="ECO:0000256" key="1">
    <source>
        <dbReference type="SAM" id="MobiDB-lite"/>
    </source>
</evidence>
<proteinExistence type="predicted"/>
<reference evidence="2 3" key="1">
    <citation type="journal article" date="2016" name="Nat. Commun.">
        <title>Thousands of microbial genomes shed light on interconnected biogeochemical processes in an aquifer system.</title>
        <authorList>
            <person name="Anantharaman K."/>
            <person name="Brown C.T."/>
            <person name="Hug L.A."/>
            <person name="Sharon I."/>
            <person name="Castelle C.J."/>
            <person name="Probst A.J."/>
            <person name="Thomas B.C."/>
            <person name="Singh A."/>
            <person name="Wilkins M.J."/>
            <person name="Karaoz U."/>
            <person name="Brodie E.L."/>
            <person name="Williams K.H."/>
            <person name="Hubbard S.S."/>
            <person name="Banfield J.F."/>
        </authorList>
    </citation>
    <scope>NUCLEOTIDE SEQUENCE [LARGE SCALE GENOMIC DNA]</scope>
</reference>
<organism evidence="2 3">
    <name type="scientific">Candidatus Glassbacteria bacterium RIFCSPLOWO2_12_FULL_58_11</name>
    <dbReference type="NCBI Taxonomy" id="1817867"/>
    <lineage>
        <taxon>Bacteria</taxon>
        <taxon>Candidatus Glassiibacteriota</taxon>
    </lineage>
</organism>
<gene>
    <name evidence="2" type="ORF">A3F83_05395</name>
</gene>
<feature type="region of interest" description="Disordered" evidence="1">
    <location>
        <begin position="130"/>
        <end position="153"/>
    </location>
</feature>
<protein>
    <submittedName>
        <fullName evidence="2">Uncharacterized protein</fullName>
    </submittedName>
</protein>